<dbReference type="NCBIfam" id="TIGR04183">
    <property type="entry name" value="Por_Secre_tail"/>
    <property type="match status" value="1"/>
</dbReference>
<dbReference type="SUPFAM" id="SSF51445">
    <property type="entry name" value="(Trans)glycosidases"/>
    <property type="match status" value="1"/>
</dbReference>
<accession>A0A0D7W7P2</accession>
<evidence type="ECO:0000259" key="2">
    <source>
        <dbReference type="Pfam" id="PF18962"/>
    </source>
</evidence>
<dbReference type="InterPro" id="IPR026444">
    <property type="entry name" value="Secre_tail"/>
</dbReference>
<sequence>MKIFLFITLLLCLESNSQTLSNITIDYAIDKGESKQVASGLLHGISANNPAQYLIDGITVNAIRGADYHPNLPSYFEQQTYDRAKSTGANLMIGLYYYRANDSYFPGDNGDFTKWENICKDVYKDAQTKNLDIYSWITWNEPRLQWGNSSNNRNRYFLAHDVAYKAVKSINTQARIQAPEDHAYDFVFMQEFLTYCKQNNCLPDILAWHELSQDPLDVEAHCNELKQWMLNNGITPMPMAVTEYQGATYSNDNTSIPGVNVYYLASMERATEHGFEFGLHACWTRIGSDPEFIATLADMADRDNANLPRGLWWNYNAYKDMTGRKIGVTIDGLNSDAVGSTDDTMKRSVVLIGTRNYFTPHDVSLQLDNIPEYLTYNDKVNIRVEQITNQMVLTNPEVVIKNDYVITNNSVSLDLPQMIPKSSFAIYITPATNDALTTSFEAETLTVKSSFTTGTPHYVFSESIASGGASTAFEANAIGDFVEYTIPSPGPGIYNLSALLKGAPNRGFVQLYINGKVTCAPEDLYKNQFEYYKNDFGNIEVGSEDLNLKFEVVGKNPNATGNFLVFDRFDLTFLGNSPTAGVNDIVSNSKLKIYPNPSTGIINIKVDDVDLKDSHLSIYDSMGRLIFNKKLNSNNELDITNFSSGMYLIKIFNKEEVLIKRITKK</sequence>
<dbReference type="Gene3D" id="3.20.20.80">
    <property type="entry name" value="Glycosidases"/>
    <property type="match status" value="1"/>
</dbReference>
<keyword evidence="1" id="KW-0732">Signal</keyword>
<dbReference type="Proteomes" id="UP000032361">
    <property type="component" value="Unassembled WGS sequence"/>
</dbReference>
<proteinExistence type="predicted"/>
<dbReference type="STRING" id="1382798.PK35_02885"/>
<organism evidence="3 4">
    <name type="scientific">Neotamlana nanhaiensis</name>
    <dbReference type="NCBI Taxonomy" id="1382798"/>
    <lineage>
        <taxon>Bacteria</taxon>
        <taxon>Pseudomonadati</taxon>
        <taxon>Bacteroidota</taxon>
        <taxon>Flavobacteriia</taxon>
        <taxon>Flavobacteriales</taxon>
        <taxon>Flavobacteriaceae</taxon>
        <taxon>Neotamlana</taxon>
    </lineage>
</organism>
<dbReference type="EMBL" id="JTDV01000001">
    <property type="protein sequence ID" value="KJD34718.1"/>
    <property type="molecule type" value="Genomic_DNA"/>
</dbReference>
<reference evidence="3 4" key="1">
    <citation type="journal article" date="2015" name="Antonie Van Leeuwenhoek">
        <title>Tamlana nanhaiensis sp. nov., isolated from surface seawater collected from the South China Sea.</title>
        <authorList>
            <person name="Liu X."/>
            <person name="Lai Q."/>
            <person name="Du Y."/>
            <person name="Li G."/>
            <person name="Sun F."/>
            <person name="Shao Z."/>
        </authorList>
    </citation>
    <scope>NUCLEOTIDE SEQUENCE [LARGE SCALE GENOMIC DNA]</scope>
    <source>
        <strain evidence="3 4">FHC16</strain>
    </source>
</reference>
<feature type="domain" description="Secretion system C-terminal sorting" evidence="2">
    <location>
        <begin position="593"/>
        <end position="662"/>
    </location>
</feature>
<protein>
    <recommendedName>
        <fullName evidence="2">Secretion system C-terminal sorting domain-containing protein</fullName>
    </recommendedName>
</protein>
<keyword evidence="4" id="KW-1185">Reference proteome</keyword>
<evidence type="ECO:0000313" key="4">
    <source>
        <dbReference type="Proteomes" id="UP000032361"/>
    </source>
</evidence>
<name>A0A0D7W7P2_9FLAO</name>
<dbReference type="RefSeq" id="WP_044625107.1">
    <property type="nucleotide sequence ID" value="NZ_JTDV01000001.1"/>
</dbReference>
<dbReference type="Pfam" id="PF18962">
    <property type="entry name" value="Por_Secre_tail"/>
    <property type="match status" value="1"/>
</dbReference>
<evidence type="ECO:0000256" key="1">
    <source>
        <dbReference type="ARBA" id="ARBA00022729"/>
    </source>
</evidence>
<dbReference type="AlphaFoldDB" id="A0A0D7W7P2"/>
<comment type="caution">
    <text evidence="3">The sequence shown here is derived from an EMBL/GenBank/DDBJ whole genome shotgun (WGS) entry which is preliminary data.</text>
</comment>
<dbReference type="InterPro" id="IPR017853">
    <property type="entry name" value="GH"/>
</dbReference>
<gene>
    <name evidence="3" type="ORF">PK35_02885</name>
</gene>
<dbReference type="OrthoDB" id="1182309at2"/>
<dbReference type="PATRIC" id="fig|1382798.3.peg.585"/>
<evidence type="ECO:0000313" key="3">
    <source>
        <dbReference type="EMBL" id="KJD34718.1"/>
    </source>
</evidence>